<feature type="signal peptide" evidence="5">
    <location>
        <begin position="1"/>
        <end position="21"/>
    </location>
</feature>
<feature type="compositionally biased region" description="Acidic residues" evidence="4">
    <location>
        <begin position="26"/>
        <end position="50"/>
    </location>
</feature>
<protein>
    <submittedName>
        <fullName evidence="7 8">ABC transporter substrate-binding protein</fullName>
    </submittedName>
</protein>
<gene>
    <name evidence="8" type="ORF">F7P68_0004640</name>
    <name evidence="7" type="ORF">SN16_03325</name>
</gene>
<feature type="chain" id="PRO_5002149830" evidence="5">
    <location>
        <begin position="22"/>
        <end position="571"/>
    </location>
</feature>
<dbReference type="GeneID" id="77844570"/>
<dbReference type="PANTHER" id="PTHR30290:SF9">
    <property type="entry name" value="OLIGOPEPTIDE-BINDING PROTEIN APPA"/>
    <property type="match status" value="1"/>
</dbReference>
<organism evidence="7 9">
    <name type="scientific">Salinicoccus roseus</name>
    <dbReference type="NCBI Taxonomy" id="45670"/>
    <lineage>
        <taxon>Bacteria</taxon>
        <taxon>Bacillati</taxon>
        <taxon>Bacillota</taxon>
        <taxon>Bacilli</taxon>
        <taxon>Bacillales</taxon>
        <taxon>Staphylococcaceae</taxon>
        <taxon>Salinicoccus</taxon>
    </lineage>
</organism>
<keyword evidence="10" id="KW-1185">Reference proteome</keyword>
<dbReference type="OrthoDB" id="9771733at2"/>
<reference evidence="8" key="3">
    <citation type="submission" date="2020-04" db="EMBL/GenBank/DDBJ databases">
        <authorList>
            <person name="Tanveer F."/>
            <person name="Xie Y."/>
            <person name="Shinwari Z.K."/>
        </authorList>
    </citation>
    <scope>NUCLEOTIDE SEQUENCE</scope>
    <source>
        <strain evidence="8">MOSEL-ME25</strain>
    </source>
</reference>
<dbReference type="InterPro" id="IPR039424">
    <property type="entry name" value="SBP_5"/>
</dbReference>
<dbReference type="InterPro" id="IPR030678">
    <property type="entry name" value="Peptide/Ni-bd"/>
</dbReference>
<dbReference type="Gene3D" id="3.40.190.10">
    <property type="entry name" value="Periplasmic binding protein-like II"/>
    <property type="match status" value="1"/>
</dbReference>
<keyword evidence="3 5" id="KW-0732">Signal</keyword>
<dbReference type="Pfam" id="PF00496">
    <property type="entry name" value="SBP_bac_5"/>
    <property type="match status" value="1"/>
</dbReference>
<dbReference type="Proteomes" id="UP000527860">
    <property type="component" value="Unassembled WGS sequence"/>
</dbReference>
<dbReference type="Proteomes" id="UP000031546">
    <property type="component" value="Unassembled WGS sequence"/>
</dbReference>
<dbReference type="EMBL" id="JXII01000002">
    <property type="protein sequence ID" value="KIH71706.1"/>
    <property type="molecule type" value="Genomic_DNA"/>
</dbReference>
<dbReference type="Gene3D" id="3.90.76.10">
    <property type="entry name" value="Dipeptide-binding Protein, Domain 1"/>
    <property type="match status" value="2"/>
</dbReference>
<name>A0A0C2HQC2_9STAP</name>
<evidence type="ECO:0000256" key="5">
    <source>
        <dbReference type="SAM" id="SignalP"/>
    </source>
</evidence>
<dbReference type="CDD" id="cd08499">
    <property type="entry name" value="PBP2_Ylib_like"/>
    <property type="match status" value="1"/>
</dbReference>
<accession>A0A0C2HQC2</accession>
<evidence type="ECO:0000313" key="8">
    <source>
        <dbReference type="EMBL" id="MDB0579810.1"/>
    </source>
</evidence>
<dbReference type="PIRSF" id="PIRSF002741">
    <property type="entry name" value="MppA"/>
    <property type="match status" value="1"/>
</dbReference>
<dbReference type="PANTHER" id="PTHR30290">
    <property type="entry name" value="PERIPLASMIC BINDING COMPONENT OF ABC TRANSPORTER"/>
    <property type="match status" value="1"/>
</dbReference>
<evidence type="ECO:0000256" key="4">
    <source>
        <dbReference type="SAM" id="MobiDB-lite"/>
    </source>
</evidence>
<evidence type="ECO:0000256" key="2">
    <source>
        <dbReference type="ARBA" id="ARBA00022448"/>
    </source>
</evidence>
<dbReference type="GO" id="GO:0042597">
    <property type="term" value="C:periplasmic space"/>
    <property type="evidence" value="ECO:0007669"/>
    <property type="project" value="UniProtKB-ARBA"/>
</dbReference>
<feature type="region of interest" description="Disordered" evidence="4">
    <location>
        <begin position="26"/>
        <end position="57"/>
    </location>
</feature>
<dbReference type="AlphaFoldDB" id="A0A0C2HQC2"/>
<dbReference type="RefSeq" id="WP_040105166.1">
    <property type="nucleotide sequence ID" value="NZ_JABEVU030000001.1"/>
</dbReference>
<dbReference type="GO" id="GO:0043190">
    <property type="term" value="C:ATP-binding cassette (ABC) transporter complex"/>
    <property type="evidence" value="ECO:0007669"/>
    <property type="project" value="InterPro"/>
</dbReference>
<comment type="caution">
    <text evidence="7">The sequence shown here is derived from an EMBL/GenBank/DDBJ whole genome shotgun (WGS) entry which is preliminary data.</text>
</comment>
<keyword evidence="2" id="KW-0813">Transport</keyword>
<dbReference type="PROSITE" id="PS51257">
    <property type="entry name" value="PROKAR_LIPOPROTEIN"/>
    <property type="match status" value="1"/>
</dbReference>
<reference evidence="7 9" key="1">
    <citation type="submission" date="2015-01" db="EMBL/GenBank/DDBJ databases">
        <title>Genome sequences of high lactate-tolerant strain Salinicoccus roseus W12 with industrial interest.</title>
        <authorList>
            <person name="Wang H."/>
            <person name="Yu B."/>
        </authorList>
    </citation>
    <scope>NUCLEOTIDE SEQUENCE [LARGE SCALE GENOMIC DNA]</scope>
    <source>
        <strain evidence="7 9">W12</strain>
    </source>
</reference>
<evidence type="ECO:0000313" key="10">
    <source>
        <dbReference type="Proteomes" id="UP000527860"/>
    </source>
</evidence>
<dbReference type="Gene3D" id="3.10.105.10">
    <property type="entry name" value="Dipeptide-binding Protein, Domain 3"/>
    <property type="match status" value="1"/>
</dbReference>
<reference evidence="10" key="2">
    <citation type="submission" date="2020-04" db="EMBL/GenBank/DDBJ databases">
        <title>Genome analysis and biological profiling of marine Cellulosimicrobium funkei MOSEL-ME6.</title>
        <authorList>
            <person name="Tanveer F."/>
            <person name="Xie Y."/>
            <person name="Shinwari Z.K."/>
        </authorList>
    </citation>
    <scope>NUCLEOTIDE SEQUENCE [LARGE SCALE GENOMIC DNA]</scope>
    <source>
        <strain evidence="10">MOSEL-ME25</strain>
    </source>
</reference>
<proteinExistence type="inferred from homology"/>
<dbReference type="InterPro" id="IPR000914">
    <property type="entry name" value="SBP_5_dom"/>
</dbReference>
<dbReference type="GO" id="GO:1904680">
    <property type="term" value="F:peptide transmembrane transporter activity"/>
    <property type="evidence" value="ECO:0007669"/>
    <property type="project" value="TreeGrafter"/>
</dbReference>
<evidence type="ECO:0000256" key="3">
    <source>
        <dbReference type="ARBA" id="ARBA00022729"/>
    </source>
</evidence>
<comment type="similarity">
    <text evidence="1">Belongs to the bacterial solute-binding protein 5 family.</text>
</comment>
<evidence type="ECO:0000256" key="1">
    <source>
        <dbReference type="ARBA" id="ARBA00005695"/>
    </source>
</evidence>
<reference evidence="8 10" key="4">
    <citation type="submission" date="2022-12" db="EMBL/GenBank/DDBJ databases">
        <title>Genome analysis and biological profiling of marine Salinicoccus roseus MOSEL-ME25.</title>
        <authorList>
            <person name="Mirza F.T."/>
            <person name="Xie Y."/>
            <person name="Shinwari Z.K."/>
        </authorList>
    </citation>
    <scope>NUCLEOTIDE SEQUENCE [LARGE SCALE GENOMIC DNA]</scope>
    <source>
        <strain evidence="8 10">MOSEL-ME25</strain>
    </source>
</reference>
<evidence type="ECO:0000313" key="7">
    <source>
        <dbReference type="EMBL" id="KIH71706.1"/>
    </source>
</evidence>
<dbReference type="SUPFAM" id="SSF53850">
    <property type="entry name" value="Periplasmic binding protein-like II"/>
    <property type="match status" value="1"/>
</dbReference>
<evidence type="ECO:0000259" key="6">
    <source>
        <dbReference type="Pfam" id="PF00496"/>
    </source>
</evidence>
<dbReference type="GO" id="GO:0015833">
    <property type="term" value="P:peptide transport"/>
    <property type="evidence" value="ECO:0007669"/>
    <property type="project" value="TreeGrafter"/>
</dbReference>
<evidence type="ECO:0000313" key="9">
    <source>
        <dbReference type="Proteomes" id="UP000031546"/>
    </source>
</evidence>
<feature type="domain" description="Solute-binding protein family 5" evidence="6">
    <location>
        <begin position="97"/>
        <end position="486"/>
    </location>
</feature>
<dbReference type="EMBL" id="JABEVU030000001">
    <property type="protein sequence ID" value="MDB0579810.1"/>
    <property type="molecule type" value="Genomic_DNA"/>
</dbReference>
<sequence>MKNLKLLLMLSLVLILSFALAACTDDSDVDPESDSADGGEESSGDTEGGEGGEGGDLVISEMSDIVSLDPHGNNDVPSSNVRSNIYDTLTVLDENMEVQPGLATEWEQLDDNTWEFTLKEGVMFHDGTEFNAEAVEANLKRITDPAMASPRMFLYEMITDVEPVDDYTVEITTEYPFAPLLAHLAHDAGGMMSNDVIEADYEQALSDSGEEMTLEEYYELRDSGGEEHEEVANAISENMGQHAAENAIGTGPFKVQSRAAGEEVVLERNDDYHEEPVALDTVTFKVVPETAARIAELETGDSHVAGAVESNNMDRVDSHEETYLDNTESLSLSYIGFNMEKEPLDDPLVRQAISHAIDREAIIDGVYDGVGIPAQGPLAPDVFGYDENVEGLSYDMDRAKELMAEAGYEDGFSLEIWTNDSPQRIDTAVYLQESLQELNIELNVEQLEWGAYLERTAQGEHDMFVLGWSTVTGDADYGMYPLFHSEMHGDPGNRSFMSNEEVDTLLEEGRQETDPEARQEIYSEAQEMLVDIAPMAYIHHQNYLTGVRTEVQNFEVDALGIYQLDEVTIGE</sequence>
<dbReference type="STRING" id="45670.SN16_03325"/>